<dbReference type="Proteomes" id="UP000230161">
    <property type="component" value="Unassembled WGS sequence"/>
</dbReference>
<reference evidence="1 2" key="1">
    <citation type="submission" date="2017-11" db="EMBL/GenBank/DDBJ databases">
        <title>Genomic Encyclopedia of Archaeal and Bacterial Type Strains, Phase II (KMG-II): From Individual Species to Whole Genera.</title>
        <authorList>
            <person name="Goeker M."/>
        </authorList>
    </citation>
    <scope>NUCLEOTIDE SEQUENCE [LARGE SCALE GENOMIC DNA]</scope>
    <source>
        <strain evidence="1 2">DSM 25625</strain>
    </source>
</reference>
<organism evidence="1 2">
    <name type="scientific">Compostimonas suwonensis</name>
    <dbReference type="NCBI Taxonomy" id="1048394"/>
    <lineage>
        <taxon>Bacteria</taxon>
        <taxon>Bacillati</taxon>
        <taxon>Actinomycetota</taxon>
        <taxon>Actinomycetes</taxon>
        <taxon>Micrococcales</taxon>
        <taxon>Microbacteriaceae</taxon>
        <taxon>Compostimonas</taxon>
    </lineage>
</organism>
<name>A0A2M9BW06_9MICO</name>
<keyword evidence="2" id="KW-1185">Reference proteome</keyword>
<gene>
    <name evidence="1" type="ORF">CLV54_1902</name>
</gene>
<proteinExistence type="predicted"/>
<evidence type="ECO:0000313" key="1">
    <source>
        <dbReference type="EMBL" id="PJJ62109.1"/>
    </source>
</evidence>
<sequence length="72" mass="8343">MSLSDYLAHELTRLIRYQNNAEILETLRARGTLSVSNARETLEIFRAMRIERHEADRLLAREAASWCDVVPV</sequence>
<evidence type="ECO:0000313" key="2">
    <source>
        <dbReference type="Proteomes" id="UP000230161"/>
    </source>
</evidence>
<comment type="caution">
    <text evidence="1">The sequence shown here is derived from an EMBL/GenBank/DDBJ whole genome shotgun (WGS) entry which is preliminary data.</text>
</comment>
<dbReference type="AlphaFoldDB" id="A0A2M9BW06"/>
<accession>A0A2M9BW06</accession>
<dbReference type="EMBL" id="PGFB01000003">
    <property type="protein sequence ID" value="PJJ62109.1"/>
    <property type="molecule type" value="Genomic_DNA"/>
</dbReference>
<protein>
    <submittedName>
        <fullName evidence="1">Uncharacterized protein</fullName>
    </submittedName>
</protein>